<evidence type="ECO:0000313" key="2">
    <source>
        <dbReference type="Proteomes" id="UP000054324"/>
    </source>
</evidence>
<dbReference type="AlphaFoldDB" id="A0A074ZK75"/>
<evidence type="ECO:0000313" key="1">
    <source>
        <dbReference type="EMBL" id="KER26147.1"/>
    </source>
</evidence>
<proteinExistence type="predicted"/>
<reference evidence="1 2" key="1">
    <citation type="submission" date="2013-11" db="EMBL/GenBank/DDBJ databases">
        <title>Opisthorchis viverrini - life in the bile duct.</title>
        <authorList>
            <person name="Young N.D."/>
            <person name="Nagarajan N."/>
            <person name="Lin S.J."/>
            <person name="Korhonen P.K."/>
            <person name="Jex A.R."/>
            <person name="Hall R.S."/>
            <person name="Safavi-Hemami H."/>
            <person name="Kaewkong W."/>
            <person name="Bertrand D."/>
            <person name="Gao S."/>
            <person name="Seet Q."/>
            <person name="Wongkham S."/>
            <person name="Teh B.T."/>
            <person name="Wongkham C."/>
            <person name="Intapan P.M."/>
            <person name="Maleewong W."/>
            <person name="Yang X."/>
            <person name="Hu M."/>
            <person name="Wang Z."/>
            <person name="Hofmann A."/>
            <person name="Sternberg P.W."/>
            <person name="Tan P."/>
            <person name="Wang J."/>
            <person name="Gasser R.B."/>
        </authorList>
    </citation>
    <scope>NUCLEOTIDE SEQUENCE [LARGE SCALE GENOMIC DNA]</scope>
</reference>
<dbReference type="EMBL" id="KL596755">
    <property type="protein sequence ID" value="KER26147.1"/>
    <property type="molecule type" value="Genomic_DNA"/>
</dbReference>
<accession>A0A074ZK75</accession>
<organism evidence="1 2">
    <name type="scientific">Opisthorchis viverrini</name>
    <name type="common">Southeast Asian liver fluke</name>
    <dbReference type="NCBI Taxonomy" id="6198"/>
    <lineage>
        <taxon>Eukaryota</taxon>
        <taxon>Metazoa</taxon>
        <taxon>Spiralia</taxon>
        <taxon>Lophotrochozoa</taxon>
        <taxon>Platyhelminthes</taxon>
        <taxon>Trematoda</taxon>
        <taxon>Digenea</taxon>
        <taxon>Opisthorchiida</taxon>
        <taxon>Opisthorchiata</taxon>
        <taxon>Opisthorchiidae</taxon>
        <taxon>Opisthorchis</taxon>
    </lineage>
</organism>
<name>A0A074ZK75_OPIVI</name>
<dbReference type="KEGG" id="ovi:T265_06560"/>
<dbReference type="GeneID" id="20320739"/>
<protein>
    <submittedName>
        <fullName evidence="1">Uncharacterized protein</fullName>
    </submittedName>
</protein>
<dbReference type="Proteomes" id="UP000054324">
    <property type="component" value="Unassembled WGS sequence"/>
</dbReference>
<keyword evidence="2" id="KW-1185">Reference proteome</keyword>
<dbReference type="CTD" id="20320739"/>
<gene>
    <name evidence="1" type="ORF">T265_06560</name>
</gene>
<sequence>MAQWLEREFTNRKVRGSNPISVSRLPLARLGKYPSPRAAYGHGERKLVFETLKMLFRSQEKGLTVELLPQPYGKEKSKCGRGKDLVLAHHNHSEVHTPPDIHSGNLDRN</sequence>
<dbReference type="RefSeq" id="XP_009170120.1">
    <property type="nucleotide sequence ID" value="XM_009171856.1"/>
</dbReference>